<dbReference type="Gene3D" id="1.10.3420.10">
    <property type="entry name" value="putative ntp pyrophosphohydrolase like domain"/>
    <property type="match status" value="1"/>
</dbReference>
<evidence type="ECO:0000313" key="1">
    <source>
        <dbReference type="EMBL" id="DAD67022.1"/>
    </source>
</evidence>
<proteinExistence type="predicted"/>
<dbReference type="EMBL" id="BK014667">
    <property type="protein sequence ID" value="DAD67022.1"/>
    <property type="molecule type" value="Genomic_DNA"/>
</dbReference>
<dbReference type="InterPro" id="IPR033653">
    <property type="entry name" value="NTP-PPase_DR2231-like"/>
</dbReference>
<accession>A0A8S5LAP3</accession>
<reference evidence="1" key="1">
    <citation type="journal article" date="2021" name="Proc. Natl. Acad. Sci. U.S.A.">
        <title>A Catalog of Tens of Thousands of Viruses from Human Metagenomes Reveals Hidden Associations with Chronic Diseases.</title>
        <authorList>
            <person name="Tisza M.J."/>
            <person name="Buck C.B."/>
        </authorList>
    </citation>
    <scope>NUCLEOTIDE SEQUENCE</scope>
    <source>
        <strain evidence="1">CtBev14</strain>
    </source>
</reference>
<dbReference type="CDD" id="cd11530">
    <property type="entry name" value="NTP-PPase_DR2231_like"/>
    <property type="match status" value="1"/>
</dbReference>
<name>A0A8S5LAP3_9CAUD</name>
<sequence length="222" mass="25226">MRHFVTFKKGTTLYGKVMPFTQMNRNEIQDRLVQEYSQMWDKIYTEPEASRVLPETLLCIDNFVPFGTECRDLNNKSVSVASITDWFKKAKPEPTVQNIIQQTAYHFEEVAEMCEALGNQKTADALIEYKEKLLSLTAAECELLWKRADKTALLDALCDQIVTATGVAQYAGMNFDGALTEVNKSNWSKFDDNGNPIIDSNGKILKGPNYFKPELKKFTGEK</sequence>
<organism evidence="1">
    <name type="scientific">Podoviridae sp. ctBev14</name>
    <dbReference type="NCBI Taxonomy" id="2823556"/>
    <lineage>
        <taxon>Viruses</taxon>
        <taxon>Duplodnaviria</taxon>
        <taxon>Heunggongvirae</taxon>
        <taxon>Uroviricota</taxon>
        <taxon>Caudoviricetes</taxon>
    </lineage>
</organism>
<protein>
    <submittedName>
        <fullName evidence="1">NTP-PPase-like protein</fullName>
    </submittedName>
</protein>
<dbReference type="InterPro" id="IPR023292">
    <property type="entry name" value="NTP_PyroPHydrolase-like_dom_sf"/>
</dbReference>